<sequence length="375" mass="41048">MDYVSQTHSKIVRHKNSILSESPFDYEQPTDSNCDSSVAMVRVTSAVVALGAVCLAASEQVFGFKSGPSAPHIPPGLSHGFPPAYSSNKTDKPTQYFMAGPQLTGYAAASAVNKVPVIPISGDGIHCPSNTEPSAKSSDGYQCTYGNAEGTIHVHSGLSKCCYSPQESVFLLSTTGETYHAANYFFDSKFCCVDEGEVDASLTDGMCVYGQSRLTVPTSYVTKCCWNKKTDSFGVHLRQSVPNIPHVVINKGTKVDIFPDLSAGATVVDADIYQSFMALKIMLWLGGAINEHITFTIQVWYSHKWEIARRWQFGTWIPGEVYADFETLIRPDLSIDYKVHYTGSGIFGRLEETTGPFHIDTPPELKLFLGNLKMC</sequence>
<proteinExistence type="predicted"/>
<dbReference type="VEuPathDB" id="FungiDB:CPSG_04786"/>
<dbReference type="OrthoDB" id="4383200at2759"/>
<dbReference type="OMA" id="HITFTIQ"/>
<accession>E9D5A6</accession>
<name>E9D5A6_COCPS</name>
<reference evidence="2" key="2">
    <citation type="submission" date="2010-03" db="EMBL/GenBank/DDBJ databases">
        <title>The genome sequence of Coccidioides posadasii strain Silveira.</title>
        <authorList>
            <consortium name="The Broad Institute Genome Sequencing Center for Infectious Disease"/>
            <person name="Neafsey D."/>
            <person name="Orbach M."/>
            <person name="Henn M.R."/>
            <person name="Cole G.T."/>
            <person name="Galgiani J."/>
            <person name="Gardner M.J."/>
            <person name="Kirkland T.N."/>
            <person name="Taylor J.W."/>
            <person name="Young S.K."/>
            <person name="Zeng Q."/>
            <person name="Koehrsen M."/>
            <person name="Alvarado L."/>
            <person name="Berlin A."/>
            <person name="Borenstein D."/>
            <person name="Chapman S.B."/>
            <person name="Chen Z."/>
            <person name="Engels R."/>
            <person name="Freedman E."/>
            <person name="Gellesch M."/>
            <person name="Goldberg J."/>
            <person name="Griggs A."/>
            <person name="Gujja S."/>
            <person name="Heilman E."/>
            <person name="Heiman D."/>
            <person name="Howarth C."/>
            <person name="Jen D."/>
            <person name="Larson L."/>
            <person name="Mehta T."/>
            <person name="Neiman D."/>
            <person name="Park D."/>
            <person name="Pearson M."/>
            <person name="Richards J."/>
            <person name="Roberts A."/>
            <person name="Saif S."/>
            <person name="Shea T."/>
            <person name="Shenoy N."/>
            <person name="Sisk P."/>
            <person name="Stolte C."/>
            <person name="Sykes S."/>
            <person name="Walk T."/>
            <person name="White J."/>
            <person name="Yandava C."/>
            <person name="Haas B."/>
            <person name="Nusbaum C."/>
            <person name="Birren B."/>
        </authorList>
    </citation>
    <scope>NUCLEOTIDE SEQUENCE [LARGE SCALE GENOMIC DNA]</scope>
    <source>
        <strain evidence="2">RMSCC 757 / Silveira</strain>
    </source>
</reference>
<dbReference type="eggNOG" id="ENOG502RNW2">
    <property type="taxonomic scope" value="Eukaryota"/>
</dbReference>
<keyword evidence="2" id="KW-1185">Reference proteome</keyword>
<dbReference type="Proteomes" id="UP000002497">
    <property type="component" value="Unassembled WGS sequence"/>
</dbReference>
<dbReference type="VEuPathDB" id="FungiDB:D8B26_004953"/>
<gene>
    <name evidence="1" type="ORF">CPSG_04786</name>
</gene>
<dbReference type="EMBL" id="GL636492">
    <property type="protein sequence ID" value="EFW18100.1"/>
    <property type="molecule type" value="Genomic_DNA"/>
</dbReference>
<reference evidence="2" key="1">
    <citation type="journal article" date="2010" name="Genome Res.">
        <title>Population genomic sequencing of Coccidioides fungi reveals recent hybridization and transposon control.</title>
        <authorList>
            <person name="Neafsey D.E."/>
            <person name="Barker B.M."/>
            <person name="Sharpton T.J."/>
            <person name="Stajich J.E."/>
            <person name="Park D.J."/>
            <person name="Whiston E."/>
            <person name="Hung C.-Y."/>
            <person name="McMahan C."/>
            <person name="White J."/>
            <person name="Sykes S."/>
            <person name="Heiman D."/>
            <person name="Young S."/>
            <person name="Zeng Q."/>
            <person name="Abouelleil A."/>
            <person name="Aftuck L."/>
            <person name="Bessette D."/>
            <person name="Brown A."/>
            <person name="FitzGerald M."/>
            <person name="Lui A."/>
            <person name="Macdonald J.P."/>
            <person name="Priest M."/>
            <person name="Orbach M.J."/>
            <person name="Galgiani J.N."/>
            <person name="Kirkland T.N."/>
            <person name="Cole G.T."/>
            <person name="Birren B.W."/>
            <person name="Henn M.R."/>
            <person name="Taylor J.W."/>
            <person name="Rounsley S.D."/>
        </authorList>
    </citation>
    <scope>NUCLEOTIDE SEQUENCE [LARGE SCALE GENOMIC DNA]</scope>
    <source>
        <strain evidence="2">RMSCC 757 / Silveira</strain>
    </source>
</reference>
<protein>
    <submittedName>
        <fullName evidence="1">Uncharacterized protein</fullName>
    </submittedName>
</protein>
<dbReference type="AlphaFoldDB" id="E9D5A6"/>
<organism evidence="2">
    <name type="scientific">Coccidioides posadasii (strain RMSCC 757 / Silveira)</name>
    <name type="common">Valley fever fungus</name>
    <dbReference type="NCBI Taxonomy" id="443226"/>
    <lineage>
        <taxon>Eukaryota</taxon>
        <taxon>Fungi</taxon>
        <taxon>Dikarya</taxon>
        <taxon>Ascomycota</taxon>
        <taxon>Pezizomycotina</taxon>
        <taxon>Eurotiomycetes</taxon>
        <taxon>Eurotiomycetidae</taxon>
        <taxon>Onygenales</taxon>
        <taxon>Onygenaceae</taxon>
        <taxon>Coccidioides</taxon>
    </lineage>
</organism>
<dbReference type="HOGENOM" id="CLU_826404_0_0_1"/>
<evidence type="ECO:0000313" key="2">
    <source>
        <dbReference type="Proteomes" id="UP000002497"/>
    </source>
</evidence>
<evidence type="ECO:0000313" key="1">
    <source>
        <dbReference type="EMBL" id="EFW18100.1"/>
    </source>
</evidence>